<sequence length="197" mass="22488">MSHRYLDDEELAMLNEVFRQQHAEPPLSLSIHMDAALRPLLSDASTLELTLTLDGIYLIFPLSLDQRQEHAEEARLCVPEIISGGVQERAWRLPSPAGVRLLRDNGLPLAADIADLSVSGMQLVSAHPLFRQQVSRRVLLELNDGQRLPMQLELLRKRRQRGVCISSVQFELAIADRLALSEFVFREFLKSREQERR</sequence>
<dbReference type="OrthoDB" id="5600075at2"/>
<feature type="domain" description="PilZ" evidence="1">
    <location>
        <begin position="89"/>
        <end position="185"/>
    </location>
</feature>
<protein>
    <recommendedName>
        <fullName evidence="1">PilZ domain-containing protein</fullName>
    </recommendedName>
</protein>
<gene>
    <name evidence="2" type="ORF">B6S08_06070</name>
</gene>
<dbReference type="Proteomes" id="UP000242757">
    <property type="component" value="Unassembled WGS sequence"/>
</dbReference>
<dbReference type="GO" id="GO:0035438">
    <property type="term" value="F:cyclic-di-GMP binding"/>
    <property type="evidence" value="ECO:0007669"/>
    <property type="project" value="InterPro"/>
</dbReference>
<evidence type="ECO:0000313" key="2">
    <source>
        <dbReference type="EMBL" id="OXY83061.1"/>
    </source>
</evidence>
<comment type="caution">
    <text evidence="2">The sequence shown here is derived from an EMBL/GenBank/DDBJ whole genome shotgun (WGS) entry which is preliminary data.</text>
</comment>
<name>A0A233RI42_9GAMM</name>
<dbReference type="RefSeq" id="WP_094199838.1">
    <property type="nucleotide sequence ID" value="NZ_NBIM01000001.1"/>
</dbReference>
<evidence type="ECO:0000259" key="1">
    <source>
        <dbReference type="Pfam" id="PF07238"/>
    </source>
</evidence>
<evidence type="ECO:0000313" key="3">
    <source>
        <dbReference type="Proteomes" id="UP000242757"/>
    </source>
</evidence>
<dbReference type="EMBL" id="NBIM01000001">
    <property type="protein sequence ID" value="OXY83061.1"/>
    <property type="molecule type" value="Genomic_DNA"/>
</dbReference>
<dbReference type="InterPro" id="IPR009875">
    <property type="entry name" value="PilZ_domain"/>
</dbReference>
<organism evidence="2 3">
    <name type="scientific">Oceanimonas doudoroffii</name>
    <dbReference type="NCBI Taxonomy" id="84158"/>
    <lineage>
        <taxon>Bacteria</taxon>
        <taxon>Pseudomonadati</taxon>
        <taxon>Pseudomonadota</taxon>
        <taxon>Gammaproteobacteria</taxon>
        <taxon>Aeromonadales</taxon>
        <taxon>Aeromonadaceae</taxon>
        <taxon>Oceanimonas</taxon>
    </lineage>
</organism>
<keyword evidence="3" id="KW-1185">Reference proteome</keyword>
<dbReference type="AlphaFoldDB" id="A0A233RI42"/>
<reference evidence="2 3" key="1">
    <citation type="submission" date="2017-08" db="EMBL/GenBank/DDBJ databases">
        <title>A Genome Sequence of Oceanimonas doudoroffii ATCC 27123T.</title>
        <authorList>
            <person name="Brennan M.A."/>
            <person name="Maclea K.S."/>
            <person name="Mcclelland W.D."/>
            <person name="Trachtenberg A.M."/>
        </authorList>
    </citation>
    <scope>NUCLEOTIDE SEQUENCE [LARGE SCALE GENOMIC DNA]</scope>
    <source>
        <strain evidence="2 3">ATCC 27123</strain>
    </source>
</reference>
<proteinExistence type="predicted"/>
<dbReference type="Pfam" id="PF07238">
    <property type="entry name" value="PilZ"/>
    <property type="match status" value="1"/>
</dbReference>
<accession>A0A233RI42</accession>